<dbReference type="RefSeq" id="WP_150695509.1">
    <property type="nucleotide sequence ID" value="NZ_CABPRZ010000002.1"/>
</dbReference>
<accession>A0A5E4S5C1</accession>
<dbReference type="Pfam" id="PF13343">
    <property type="entry name" value="SBP_bac_6"/>
    <property type="match status" value="1"/>
</dbReference>
<name>A0A5E4S5C1_9BURK</name>
<gene>
    <name evidence="2" type="ORF">PTE30175_00537</name>
</gene>
<evidence type="ECO:0000256" key="1">
    <source>
        <dbReference type="ARBA" id="ARBA00022729"/>
    </source>
</evidence>
<reference evidence="2 3" key="1">
    <citation type="submission" date="2019-08" db="EMBL/GenBank/DDBJ databases">
        <authorList>
            <person name="Peeters C."/>
        </authorList>
    </citation>
    <scope>NUCLEOTIDE SEQUENCE [LARGE SCALE GENOMIC DNA]</scope>
    <source>
        <strain evidence="2 3">LMG 30175</strain>
    </source>
</reference>
<dbReference type="EMBL" id="CABPRZ010000002">
    <property type="protein sequence ID" value="VVD70411.1"/>
    <property type="molecule type" value="Genomic_DNA"/>
</dbReference>
<keyword evidence="3" id="KW-1185">Reference proteome</keyword>
<organism evidence="2 3">
    <name type="scientific">Pandoraea terrae</name>
    <dbReference type="NCBI Taxonomy" id="1537710"/>
    <lineage>
        <taxon>Bacteria</taxon>
        <taxon>Pseudomonadati</taxon>
        <taxon>Pseudomonadota</taxon>
        <taxon>Betaproteobacteria</taxon>
        <taxon>Burkholderiales</taxon>
        <taxon>Burkholderiaceae</taxon>
        <taxon>Pandoraea</taxon>
    </lineage>
</organism>
<dbReference type="PANTHER" id="PTHR30006">
    <property type="entry name" value="THIAMINE-BINDING PERIPLASMIC PROTEIN-RELATED"/>
    <property type="match status" value="1"/>
</dbReference>
<dbReference type="InterPro" id="IPR006311">
    <property type="entry name" value="TAT_signal"/>
</dbReference>
<dbReference type="SUPFAM" id="SSF53850">
    <property type="entry name" value="Periplasmic binding protein-like II"/>
    <property type="match status" value="1"/>
</dbReference>
<proteinExistence type="predicted"/>
<dbReference type="AlphaFoldDB" id="A0A5E4S5C1"/>
<evidence type="ECO:0000313" key="2">
    <source>
        <dbReference type="EMBL" id="VVD70411.1"/>
    </source>
</evidence>
<sequence>MNTATVMDKKNMPSIADGPRRTLLKAGSAAVLLAAIGAEVCPSSATAAAKMTAHEKDLYEAAKKEGGTLTWYTTHFDDTTAQALGHGFEANFPGVKVSVVRTTAQVAFQRVTQELKAGAVQVDVFSSTDVGHYVFLKDRNLLEQFMPENSNKVSELYQHYDPDGYYFVTSAGLIGMVYNTAKVKEVDAPKNWTDLTDVKWKDKIALGHPGFSGFVGAWAVLMRKLYGWQFFESLAKSNPQIGRSINDPLTMLNAGERVVAGTALFGTAGESAQRGNPLAMIYPTDGTVLVLSPSGIMKGAKHPNAARLFVEYLLSVDASKVLADHFGEPIRPEVSPSSGVKSAKELKTIRPSVNEIVKGIPEVIKQWRETFGV</sequence>
<dbReference type="InterPro" id="IPR026045">
    <property type="entry name" value="Ferric-bd"/>
</dbReference>
<protein>
    <submittedName>
        <fullName evidence="2">Phosphonate ABC transporter substrate-binding protein</fullName>
    </submittedName>
</protein>
<dbReference type="Gene3D" id="3.40.190.10">
    <property type="entry name" value="Periplasmic binding protein-like II"/>
    <property type="match status" value="2"/>
</dbReference>
<dbReference type="PROSITE" id="PS51318">
    <property type="entry name" value="TAT"/>
    <property type="match status" value="1"/>
</dbReference>
<dbReference type="OrthoDB" id="366726at2"/>
<dbReference type="Proteomes" id="UP000414233">
    <property type="component" value="Unassembled WGS sequence"/>
</dbReference>
<keyword evidence="1" id="KW-0732">Signal</keyword>
<dbReference type="PIRSF" id="PIRSF002825">
    <property type="entry name" value="CfbpA"/>
    <property type="match status" value="1"/>
</dbReference>
<evidence type="ECO:0000313" key="3">
    <source>
        <dbReference type="Proteomes" id="UP000414233"/>
    </source>
</evidence>